<proteinExistence type="predicted"/>
<dbReference type="EMBL" id="SMMG02000003">
    <property type="protein sequence ID" value="KAA3479747.1"/>
    <property type="molecule type" value="Genomic_DNA"/>
</dbReference>
<dbReference type="AlphaFoldDB" id="A0A5B6WF08"/>
<sequence>MLSIGGREVLIKVNLKLYLLDFGGRKTLGKMVCIGALENHYAIQKMKEESGFVIYQKSWFFNSKTDPCKILPQLELFGGFFGTKPIIDIKKHMVFQSLLKLRITLEDWFGAFSFDLEGLLAIE</sequence>
<accession>A0A5B6WF08</accession>
<comment type="caution">
    <text evidence="1">The sequence shown here is derived from an EMBL/GenBank/DDBJ whole genome shotgun (WGS) entry which is preliminary data.</text>
</comment>
<keyword evidence="2" id="KW-1185">Reference proteome</keyword>
<dbReference type="Proteomes" id="UP000325315">
    <property type="component" value="Unassembled WGS sequence"/>
</dbReference>
<reference evidence="2" key="1">
    <citation type="journal article" date="2019" name="Plant Biotechnol. J.">
        <title>Genome sequencing of the Australian wild diploid species Gossypium australe highlights disease resistance and delayed gland morphogenesis.</title>
        <authorList>
            <person name="Cai Y."/>
            <person name="Cai X."/>
            <person name="Wang Q."/>
            <person name="Wang P."/>
            <person name="Zhang Y."/>
            <person name="Cai C."/>
            <person name="Xu Y."/>
            <person name="Wang K."/>
            <person name="Zhou Z."/>
            <person name="Wang C."/>
            <person name="Geng S."/>
            <person name="Li B."/>
            <person name="Dong Q."/>
            <person name="Hou Y."/>
            <person name="Wang H."/>
            <person name="Ai P."/>
            <person name="Liu Z."/>
            <person name="Yi F."/>
            <person name="Sun M."/>
            <person name="An G."/>
            <person name="Cheng J."/>
            <person name="Zhang Y."/>
            <person name="Shi Q."/>
            <person name="Xie Y."/>
            <person name="Shi X."/>
            <person name="Chang Y."/>
            <person name="Huang F."/>
            <person name="Chen Y."/>
            <person name="Hong S."/>
            <person name="Mi L."/>
            <person name="Sun Q."/>
            <person name="Zhang L."/>
            <person name="Zhou B."/>
            <person name="Peng R."/>
            <person name="Zhang X."/>
            <person name="Liu F."/>
        </authorList>
    </citation>
    <scope>NUCLEOTIDE SEQUENCE [LARGE SCALE GENOMIC DNA]</scope>
    <source>
        <strain evidence="2">cv. PA1801</strain>
    </source>
</reference>
<protein>
    <submittedName>
        <fullName evidence="1">Uncharacterized protein</fullName>
    </submittedName>
</protein>
<evidence type="ECO:0000313" key="1">
    <source>
        <dbReference type="EMBL" id="KAA3479747.1"/>
    </source>
</evidence>
<evidence type="ECO:0000313" key="2">
    <source>
        <dbReference type="Proteomes" id="UP000325315"/>
    </source>
</evidence>
<gene>
    <name evidence="1" type="ORF">EPI10_020236</name>
</gene>
<organism evidence="1 2">
    <name type="scientific">Gossypium australe</name>
    <dbReference type="NCBI Taxonomy" id="47621"/>
    <lineage>
        <taxon>Eukaryota</taxon>
        <taxon>Viridiplantae</taxon>
        <taxon>Streptophyta</taxon>
        <taxon>Embryophyta</taxon>
        <taxon>Tracheophyta</taxon>
        <taxon>Spermatophyta</taxon>
        <taxon>Magnoliopsida</taxon>
        <taxon>eudicotyledons</taxon>
        <taxon>Gunneridae</taxon>
        <taxon>Pentapetalae</taxon>
        <taxon>rosids</taxon>
        <taxon>malvids</taxon>
        <taxon>Malvales</taxon>
        <taxon>Malvaceae</taxon>
        <taxon>Malvoideae</taxon>
        <taxon>Gossypium</taxon>
    </lineage>
</organism>
<name>A0A5B6WF08_9ROSI</name>